<dbReference type="GO" id="GO:0005829">
    <property type="term" value="C:cytosol"/>
    <property type="evidence" value="ECO:0007669"/>
    <property type="project" value="TreeGrafter"/>
</dbReference>
<dbReference type="PROSITE" id="PS50861">
    <property type="entry name" value="AA_TRNA_LIGASE_II_GLYAB"/>
    <property type="match status" value="1"/>
</dbReference>
<name>A0A841GTN0_9BACT</name>
<evidence type="ECO:0000256" key="5">
    <source>
        <dbReference type="ARBA" id="ARBA00022741"/>
    </source>
</evidence>
<dbReference type="SUPFAM" id="SSF47323">
    <property type="entry name" value="Anticodon-binding domain of a subclass of class I aminoacyl-tRNA synthetases"/>
    <property type="match status" value="1"/>
</dbReference>
<keyword evidence="4 10" id="KW-0436">Ligase</keyword>
<evidence type="ECO:0000256" key="1">
    <source>
        <dbReference type="ARBA" id="ARBA00004496"/>
    </source>
</evidence>
<dbReference type="InterPro" id="IPR008909">
    <property type="entry name" value="DALR_anticod-bd"/>
</dbReference>
<keyword evidence="13" id="KW-1185">Reference proteome</keyword>
<evidence type="ECO:0000259" key="11">
    <source>
        <dbReference type="Pfam" id="PF05746"/>
    </source>
</evidence>
<evidence type="ECO:0000256" key="4">
    <source>
        <dbReference type="ARBA" id="ARBA00022598"/>
    </source>
</evidence>
<comment type="subunit">
    <text evidence="10">Tetramer of two alpha and two beta subunits.</text>
</comment>
<evidence type="ECO:0000256" key="9">
    <source>
        <dbReference type="ARBA" id="ARBA00047937"/>
    </source>
</evidence>
<keyword evidence="7 10" id="KW-0648">Protein biosynthesis</keyword>
<comment type="similarity">
    <text evidence="2 10">Belongs to the class-II aminoacyl-tRNA synthetase family.</text>
</comment>
<dbReference type="GO" id="GO:0006426">
    <property type="term" value="P:glycyl-tRNA aminoacylation"/>
    <property type="evidence" value="ECO:0007669"/>
    <property type="project" value="UniProtKB-UniRule"/>
</dbReference>
<dbReference type="Pfam" id="PF02092">
    <property type="entry name" value="tRNA_synt_2f"/>
    <property type="match status" value="1"/>
</dbReference>
<evidence type="ECO:0000256" key="6">
    <source>
        <dbReference type="ARBA" id="ARBA00022840"/>
    </source>
</evidence>
<keyword evidence="6 10" id="KW-0067">ATP-binding</keyword>
<dbReference type="InterPro" id="IPR015944">
    <property type="entry name" value="Gly-tRNA-synth_bsu"/>
</dbReference>
<sequence length="663" mass="76802">MAEYIFEIGVEELPTTEVENILVQLNEKISKLLDDEGLSYGALKVFYAPRRFGFYIKDLDEKQGDKIVQKRGPSVNIAYDENKQPTRALEGFLKSNGASLEDVVIKDNYVYIEKKIEGKSSDVILKENIPSIISKLSFRKPMRWGNGTYSFVRIPHWILSLYNGKVLDFEIFDLKADNKTFGHRFVKDESIETSGIDDYFKKLKDTNVIALHDERKKVVEDILSNYSVLKDEDLIDEVVTLCEYPQVVEGSFSKEYLKLPEELITTTIKHHQRSFTVYEGEKITNKFLSFIDSPTGDIDVIKKGYEKVVNARLEDARYYYEKDLKIPLEKFNESLKDIIFQKDLGTLMDKVERIEKISEKLCDDLSVGYSDKVRILRIAHLCKADIASNVVYEFPELQGTMGRIYALKDGEDYKVAIGIEEHYKDVPESLTGAVVAIADRIDTIVGNFLVGNIPTGSKDPFGLRKKTDTIFEIIVKYSLNIDLENLSKFTASLLSKDIPNELVEFFETRYELFNQNTRYDIARAVKRFWKKPLYGRLVAESLINIVDQEEFQHLLTGFERVHNISSKFDSYEFDSTKFLDDAEKELFNKYIEQKPKILEAIDNLNIDIALKYLIELRPYIDNYFDNVFVMTKQDDIRMNRLAFLKNLDKLFLKLGDLNLIEKK</sequence>
<evidence type="ECO:0000256" key="3">
    <source>
        <dbReference type="ARBA" id="ARBA00022490"/>
    </source>
</evidence>
<dbReference type="PANTHER" id="PTHR30075">
    <property type="entry name" value="GLYCYL-TRNA SYNTHETASE"/>
    <property type="match status" value="1"/>
</dbReference>
<proteinExistence type="inferred from homology"/>
<dbReference type="InterPro" id="IPR009080">
    <property type="entry name" value="tRNAsynth_Ia_anticodon-bd"/>
</dbReference>
<evidence type="ECO:0000256" key="7">
    <source>
        <dbReference type="ARBA" id="ARBA00022917"/>
    </source>
</evidence>
<dbReference type="SUPFAM" id="SSF109604">
    <property type="entry name" value="HD-domain/PDEase-like"/>
    <property type="match status" value="1"/>
</dbReference>
<evidence type="ECO:0000313" key="12">
    <source>
        <dbReference type="EMBL" id="MBB6062730.1"/>
    </source>
</evidence>
<dbReference type="GO" id="GO:0004814">
    <property type="term" value="F:arginine-tRNA ligase activity"/>
    <property type="evidence" value="ECO:0007669"/>
    <property type="project" value="InterPro"/>
</dbReference>
<comment type="catalytic activity">
    <reaction evidence="9 10">
        <text>tRNA(Gly) + glycine + ATP = glycyl-tRNA(Gly) + AMP + diphosphate</text>
        <dbReference type="Rhea" id="RHEA:16013"/>
        <dbReference type="Rhea" id="RHEA-COMP:9664"/>
        <dbReference type="Rhea" id="RHEA-COMP:9683"/>
        <dbReference type="ChEBI" id="CHEBI:30616"/>
        <dbReference type="ChEBI" id="CHEBI:33019"/>
        <dbReference type="ChEBI" id="CHEBI:57305"/>
        <dbReference type="ChEBI" id="CHEBI:78442"/>
        <dbReference type="ChEBI" id="CHEBI:78522"/>
        <dbReference type="ChEBI" id="CHEBI:456215"/>
        <dbReference type="EC" id="6.1.1.14"/>
    </reaction>
</comment>
<dbReference type="EC" id="6.1.1.14" evidence="10"/>
<dbReference type="GO" id="GO:0005524">
    <property type="term" value="F:ATP binding"/>
    <property type="evidence" value="ECO:0007669"/>
    <property type="project" value="UniProtKB-UniRule"/>
</dbReference>
<keyword evidence="5 10" id="KW-0547">Nucleotide-binding</keyword>
<dbReference type="RefSeq" id="WP_184619381.1">
    <property type="nucleotide sequence ID" value="NZ_JACHEX010000003.1"/>
</dbReference>
<comment type="subcellular location">
    <subcellularLocation>
        <location evidence="1 10">Cytoplasm</location>
    </subcellularLocation>
</comment>
<dbReference type="AlphaFoldDB" id="A0A841GTN0"/>
<gene>
    <name evidence="10" type="primary">glyS</name>
    <name evidence="12" type="ORF">HNP65_001182</name>
</gene>
<evidence type="ECO:0000256" key="2">
    <source>
        <dbReference type="ARBA" id="ARBA00008226"/>
    </source>
</evidence>
<dbReference type="Proteomes" id="UP000555828">
    <property type="component" value="Unassembled WGS sequence"/>
</dbReference>
<organism evidence="12 13">
    <name type="scientific">Thermosipho japonicus</name>
    <dbReference type="NCBI Taxonomy" id="90323"/>
    <lineage>
        <taxon>Bacteria</taxon>
        <taxon>Thermotogati</taxon>
        <taxon>Thermotogota</taxon>
        <taxon>Thermotogae</taxon>
        <taxon>Thermotogales</taxon>
        <taxon>Fervidobacteriaceae</taxon>
        <taxon>Thermosipho</taxon>
    </lineage>
</organism>
<dbReference type="Pfam" id="PF05746">
    <property type="entry name" value="DALR_1"/>
    <property type="match status" value="1"/>
</dbReference>
<reference evidence="12 13" key="1">
    <citation type="submission" date="2020-08" db="EMBL/GenBank/DDBJ databases">
        <title>Genomic Encyclopedia of Type Strains, Phase IV (KMG-IV): sequencing the most valuable type-strain genomes for metagenomic binning, comparative biology and taxonomic classification.</title>
        <authorList>
            <person name="Goeker M."/>
        </authorList>
    </citation>
    <scope>NUCLEOTIDE SEQUENCE [LARGE SCALE GENOMIC DNA]</scope>
    <source>
        <strain evidence="12 13">DSM 13481</strain>
    </source>
</reference>
<dbReference type="PRINTS" id="PR01045">
    <property type="entry name" value="TRNASYNTHGB"/>
</dbReference>
<dbReference type="PANTHER" id="PTHR30075:SF2">
    <property type="entry name" value="GLYCINE--TRNA LIGASE, CHLOROPLASTIC_MITOCHONDRIAL 2"/>
    <property type="match status" value="1"/>
</dbReference>
<dbReference type="HAMAP" id="MF_00255">
    <property type="entry name" value="Gly_tRNA_synth_beta"/>
    <property type="match status" value="1"/>
</dbReference>
<comment type="caution">
    <text evidence="12">The sequence shown here is derived from an EMBL/GenBank/DDBJ whole genome shotgun (WGS) entry which is preliminary data.</text>
</comment>
<protein>
    <recommendedName>
        <fullName evidence="10">Glycine--tRNA ligase beta subunit</fullName>
        <ecNumber evidence="10">6.1.1.14</ecNumber>
    </recommendedName>
    <alternativeName>
        <fullName evidence="10">Glycyl-tRNA synthetase beta subunit</fullName>
        <shortName evidence="10">GlyRS</shortName>
    </alternativeName>
</protein>
<keyword evidence="3 10" id="KW-0963">Cytoplasm</keyword>
<dbReference type="EMBL" id="JACHEX010000003">
    <property type="protein sequence ID" value="MBB6062730.1"/>
    <property type="molecule type" value="Genomic_DNA"/>
</dbReference>
<accession>A0A841GTN0</accession>
<dbReference type="GO" id="GO:0006420">
    <property type="term" value="P:arginyl-tRNA aminoacylation"/>
    <property type="evidence" value="ECO:0007669"/>
    <property type="project" value="InterPro"/>
</dbReference>
<evidence type="ECO:0000313" key="13">
    <source>
        <dbReference type="Proteomes" id="UP000555828"/>
    </source>
</evidence>
<evidence type="ECO:0000256" key="8">
    <source>
        <dbReference type="ARBA" id="ARBA00023146"/>
    </source>
</evidence>
<dbReference type="GO" id="GO:0004820">
    <property type="term" value="F:glycine-tRNA ligase activity"/>
    <property type="evidence" value="ECO:0007669"/>
    <property type="project" value="UniProtKB-UniRule"/>
</dbReference>
<keyword evidence="8 10" id="KW-0030">Aminoacyl-tRNA synthetase</keyword>
<feature type="domain" description="DALR anticodon binding" evidence="11">
    <location>
        <begin position="559"/>
        <end position="650"/>
    </location>
</feature>
<dbReference type="NCBIfam" id="TIGR00211">
    <property type="entry name" value="glyS"/>
    <property type="match status" value="1"/>
</dbReference>
<evidence type="ECO:0000256" key="10">
    <source>
        <dbReference type="HAMAP-Rule" id="MF_00255"/>
    </source>
</evidence>
<dbReference type="InterPro" id="IPR006194">
    <property type="entry name" value="Gly-tRNA-synth_heterodimer"/>
</dbReference>